<keyword evidence="6" id="KW-1185">Reference proteome</keyword>
<keyword evidence="4" id="KW-0411">Iron-sulfur</keyword>
<gene>
    <name evidence="5" type="ORF">SAMN05444389_101272</name>
</gene>
<evidence type="ECO:0000256" key="1">
    <source>
        <dbReference type="ARBA" id="ARBA00005806"/>
    </source>
</evidence>
<dbReference type="PANTHER" id="PTHR30548:SF5">
    <property type="entry name" value="SUBUNIT OF OXYGEN-SENSITIVE 2-HYDROXYISOCAPROYL-COA DEHYDRATASE"/>
    <property type="match status" value="1"/>
</dbReference>
<dbReference type="PANTHER" id="PTHR30548">
    <property type="entry name" value="2-HYDROXYGLUTARYL-COA DEHYDRATASE, D-COMPONENT-RELATED"/>
    <property type="match status" value="1"/>
</dbReference>
<dbReference type="Gene3D" id="3.40.50.11900">
    <property type="match status" value="1"/>
</dbReference>
<proteinExistence type="inferred from homology"/>
<dbReference type="AlphaFoldDB" id="A0A1M7DCD1"/>
<dbReference type="STRING" id="53463.SAMN05444389_101272"/>
<evidence type="ECO:0000313" key="5">
    <source>
        <dbReference type="EMBL" id="SHL77053.1"/>
    </source>
</evidence>
<dbReference type="EMBL" id="FRCK01000001">
    <property type="protein sequence ID" value="SHL77053.1"/>
    <property type="molecule type" value="Genomic_DNA"/>
</dbReference>
<dbReference type="Proteomes" id="UP000184444">
    <property type="component" value="Unassembled WGS sequence"/>
</dbReference>
<dbReference type="RefSeq" id="WP_073060762.1">
    <property type="nucleotide sequence ID" value="NZ_FRCK01000001.1"/>
</dbReference>
<dbReference type="Gene3D" id="1.20.1270.370">
    <property type="match status" value="1"/>
</dbReference>
<dbReference type="InterPro" id="IPR010327">
    <property type="entry name" value="FldB/FldC_alpha/beta"/>
</dbReference>
<dbReference type="GO" id="GO:0046872">
    <property type="term" value="F:metal ion binding"/>
    <property type="evidence" value="ECO:0007669"/>
    <property type="project" value="UniProtKB-KW"/>
</dbReference>
<protein>
    <submittedName>
        <fullName evidence="5">Benzoyl-CoA reductase, subunit C</fullName>
    </submittedName>
</protein>
<organism evidence="5 6">
    <name type="scientific">Paracoccus solventivorans</name>
    <dbReference type="NCBI Taxonomy" id="53463"/>
    <lineage>
        <taxon>Bacteria</taxon>
        <taxon>Pseudomonadati</taxon>
        <taxon>Pseudomonadota</taxon>
        <taxon>Alphaproteobacteria</taxon>
        <taxon>Rhodobacterales</taxon>
        <taxon>Paracoccaceae</taxon>
        <taxon>Paracoccus</taxon>
    </lineage>
</organism>
<keyword evidence="2" id="KW-0479">Metal-binding</keyword>
<evidence type="ECO:0000256" key="2">
    <source>
        <dbReference type="ARBA" id="ARBA00022723"/>
    </source>
</evidence>
<dbReference type="Gene3D" id="3.40.50.11890">
    <property type="match status" value="1"/>
</dbReference>
<evidence type="ECO:0000256" key="4">
    <source>
        <dbReference type="ARBA" id="ARBA00023014"/>
    </source>
</evidence>
<evidence type="ECO:0000313" key="6">
    <source>
        <dbReference type="Proteomes" id="UP000184444"/>
    </source>
</evidence>
<name>A0A1M7DCD1_9RHOB</name>
<comment type="similarity">
    <text evidence="1">Belongs to the FldB/FldC dehydratase alpha/beta subunit family.</text>
</comment>
<dbReference type="GO" id="GO:0051536">
    <property type="term" value="F:iron-sulfur cluster binding"/>
    <property type="evidence" value="ECO:0007669"/>
    <property type="project" value="UniProtKB-KW"/>
</dbReference>
<dbReference type="OrthoDB" id="355459at2"/>
<reference evidence="6" key="1">
    <citation type="submission" date="2016-11" db="EMBL/GenBank/DDBJ databases">
        <authorList>
            <person name="Varghese N."/>
            <person name="Submissions S."/>
        </authorList>
    </citation>
    <scope>NUCLEOTIDE SEQUENCE [LARGE SCALE GENOMIC DNA]</scope>
    <source>
        <strain evidence="6">DSM 6637</strain>
    </source>
</reference>
<accession>A0A1M7DCD1</accession>
<sequence length="393" mass="43783">MEQAAEIEEIIGSLARIAECPSDYAADWESRTGGKVVGILPMNFPAEIVHAAGALPVIVQEDDAAISYGRSLLHEFYCGYTRSLVDQAATGKLACYDGIFLVDHCVALLGAVDAIRFELPDTPVFLAQFTASMDETTTRPQIAGRIGELRQRLEELCGEPITDDAIHRSIAAYNRNRGLLRRVYEMRRAGRIALSGRQMQALVKSAMVMDVEEHSARMARLLSLLEAQPPAPSAKVKLHLSGHFCHAPRPELFDMIESCDVTVVDDDIYTGYRFISTDVPDHADPVEALTGWYFARNNNVPCSTRAQKTVDWESYLGQALENTGAQGVIVLVPKFCEPHMLYYPELRKEFHRRGIPHLLIETEHEGLALEMLKTRVEALVEVIRRPAVIREPA</sequence>
<keyword evidence="3" id="KW-0408">Iron</keyword>
<dbReference type="Pfam" id="PF06050">
    <property type="entry name" value="HGD-D"/>
    <property type="match status" value="1"/>
</dbReference>
<evidence type="ECO:0000256" key="3">
    <source>
        <dbReference type="ARBA" id="ARBA00023004"/>
    </source>
</evidence>